<organism evidence="2 3">
    <name type="scientific">Boletus edulis BED1</name>
    <dbReference type="NCBI Taxonomy" id="1328754"/>
    <lineage>
        <taxon>Eukaryota</taxon>
        <taxon>Fungi</taxon>
        <taxon>Dikarya</taxon>
        <taxon>Basidiomycota</taxon>
        <taxon>Agaricomycotina</taxon>
        <taxon>Agaricomycetes</taxon>
        <taxon>Agaricomycetidae</taxon>
        <taxon>Boletales</taxon>
        <taxon>Boletineae</taxon>
        <taxon>Boletaceae</taxon>
        <taxon>Boletoideae</taxon>
        <taxon>Boletus</taxon>
    </lineage>
</organism>
<sequence>MATHACFLFLMLSSIGRAQLRGIDSNSNRLGQESRLDFSLGHQRSHGQMQGSVELIKNDETKTRATLSDAAANGDQNTLCERLIHGRV</sequence>
<keyword evidence="3" id="KW-1185">Reference proteome</keyword>
<dbReference type="AlphaFoldDB" id="A0AAD4BD42"/>
<evidence type="ECO:0000313" key="3">
    <source>
        <dbReference type="Proteomes" id="UP001194468"/>
    </source>
</evidence>
<name>A0AAD4BD42_BOLED</name>
<reference evidence="2" key="2">
    <citation type="journal article" date="2020" name="Nat. Commun.">
        <title>Large-scale genome sequencing of mycorrhizal fungi provides insights into the early evolution of symbiotic traits.</title>
        <authorList>
            <person name="Miyauchi S."/>
            <person name="Kiss E."/>
            <person name="Kuo A."/>
            <person name="Drula E."/>
            <person name="Kohler A."/>
            <person name="Sanchez-Garcia M."/>
            <person name="Morin E."/>
            <person name="Andreopoulos B."/>
            <person name="Barry K.W."/>
            <person name="Bonito G."/>
            <person name="Buee M."/>
            <person name="Carver A."/>
            <person name="Chen C."/>
            <person name="Cichocki N."/>
            <person name="Clum A."/>
            <person name="Culley D."/>
            <person name="Crous P.W."/>
            <person name="Fauchery L."/>
            <person name="Girlanda M."/>
            <person name="Hayes R.D."/>
            <person name="Keri Z."/>
            <person name="LaButti K."/>
            <person name="Lipzen A."/>
            <person name="Lombard V."/>
            <person name="Magnuson J."/>
            <person name="Maillard F."/>
            <person name="Murat C."/>
            <person name="Nolan M."/>
            <person name="Ohm R.A."/>
            <person name="Pangilinan J."/>
            <person name="Pereira M.F."/>
            <person name="Perotto S."/>
            <person name="Peter M."/>
            <person name="Pfister S."/>
            <person name="Riley R."/>
            <person name="Sitrit Y."/>
            <person name="Stielow J.B."/>
            <person name="Szollosi G."/>
            <person name="Zifcakova L."/>
            <person name="Stursova M."/>
            <person name="Spatafora J.W."/>
            <person name="Tedersoo L."/>
            <person name="Vaario L.M."/>
            <person name="Yamada A."/>
            <person name="Yan M."/>
            <person name="Wang P."/>
            <person name="Xu J."/>
            <person name="Bruns T."/>
            <person name="Baldrian P."/>
            <person name="Vilgalys R."/>
            <person name="Dunand C."/>
            <person name="Henrissat B."/>
            <person name="Grigoriev I.V."/>
            <person name="Hibbett D."/>
            <person name="Nagy L.G."/>
            <person name="Martin F.M."/>
        </authorList>
    </citation>
    <scope>NUCLEOTIDE SEQUENCE</scope>
    <source>
        <strain evidence="2">BED1</strain>
    </source>
</reference>
<comment type="caution">
    <text evidence="2">The sequence shown here is derived from an EMBL/GenBank/DDBJ whole genome shotgun (WGS) entry which is preliminary data.</text>
</comment>
<keyword evidence="1" id="KW-0732">Signal</keyword>
<feature type="chain" id="PRO_5041959113" evidence="1">
    <location>
        <begin position="19"/>
        <end position="88"/>
    </location>
</feature>
<accession>A0AAD4BD42</accession>
<proteinExistence type="predicted"/>
<feature type="signal peptide" evidence="1">
    <location>
        <begin position="1"/>
        <end position="18"/>
    </location>
</feature>
<reference evidence="2" key="1">
    <citation type="submission" date="2019-10" db="EMBL/GenBank/DDBJ databases">
        <authorList>
            <consortium name="DOE Joint Genome Institute"/>
            <person name="Kuo A."/>
            <person name="Miyauchi S."/>
            <person name="Kiss E."/>
            <person name="Drula E."/>
            <person name="Kohler A."/>
            <person name="Sanchez-Garcia M."/>
            <person name="Andreopoulos B."/>
            <person name="Barry K.W."/>
            <person name="Bonito G."/>
            <person name="Buee M."/>
            <person name="Carver A."/>
            <person name="Chen C."/>
            <person name="Cichocki N."/>
            <person name="Clum A."/>
            <person name="Culley D."/>
            <person name="Crous P.W."/>
            <person name="Fauchery L."/>
            <person name="Girlanda M."/>
            <person name="Hayes R."/>
            <person name="Keri Z."/>
            <person name="LaButti K."/>
            <person name="Lipzen A."/>
            <person name="Lombard V."/>
            <person name="Magnuson J."/>
            <person name="Maillard F."/>
            <person name="Morin E."/>
            <person name="Murat C."/>
            <person name="Nolan M."/>
            <person name="Ohm R."/>
            <person name="Pangilinan J."/>
            <person name="Pereira M."/>
            <person name="Perotto S."/>
            <person name="Peter M."/>
            <person name="Riley R."/>
            <person name="Sitrit Y."/>
            <person name="Stielow B."/>
            <person name="Szollosi G."/>
            <person name="Zifcakova L."/>
            <person name="Stursova M."/>
            <person name="Spatafora J.W."/>
            <person name="Tedersoo L."/>
            <person name="Vaario L.-M."/>
            <person name="Yamada A."/>
            <person name="Yan M."/>
            <person name="Wang P."/>
            <person name="Xu J."/>
            <person name="Bruns T."/>
            <person name="Baldrian P."/>
            <person name="Vilgalys R."/>
            <person name="Henrissat B."/>
            <person name="Grigoriev I.V."/>
            <person name="Hibbett D."/>
            <person name="Nagy L.G."/>
            <person name="Martin F.M."/>
        </authorList>
    </citation>
    <scope>NUCLEOTIDE SEQUENCE</scope>
    <source>
        <strain evidence="2">BED1</strain>
    </source>
</reference>
<dbReference type="Proteomes" id="UP001194468">
    <property type="component" value="Unassembled WGS sequence"/>
</dbReference>
<protein>
    <submittedName>
        <fullName evidence="2">Uncharacterized protein</fullName>
    </submittedName>
</protein>
<evidence type="ECO:0000256" key="1">
    <source>
        <dbReference type="SAM" id="SignalP"/>
    </source>
</evidence>
<dbReference type="EMBL" id="WHUW01000178">
    <property type="protein sequence ID" value="KAF8419261.1"/>
    <property type="molecule type" value="Genomic_DNA"/>
</dbReference>
<evidence type="ECO:0000313" key="2">
    <source>
        <dbReference type="EMBL" id="KAF8419261.1"/>
    </source>
</evidence>
<gene>
    <name evidence="2" type="ORF">L210DRAFT_3577016</name>
</gene>